<reference evidence="6 7" key="1">
    <citation type="submission" date="2020-07" db="EMBL/GenBank/DDBJ databases">
        <title>Sequencing the genomes of 1000 actinobacteria strains.</title>
        <authorList>
            <person name="Klenk H.-P."/>
        </authorList>
    </citation>
    <scope>NUCLEOTIDE SEQUENCE [LARGE SCALE GENOMIC DNA]</scope>
    <source>
        <strain evidence="6 7">DSM 24482</strain>
    </source>
</reference>
<feature type="domain" description="HTH marR-type" evidence="4">
    <location>
        <begin position="21"/>
        <end position="156"/>
    </location>
</feature>
<evidence type="ECO:0000313" key="5">
    <source>
        <dbReference type="EMBL" id="GIG33296.1"/>
    </source>
</evidence>
<dbReference type="PROSITE" id="PS01117">
    <property type="entry name" value="HTH_MARR_1"/>
    <property type="match status" value="1"/>
</dbReference>
<evidence type="ECO:0000256" key="3">
    <source>
        <dbReference type="ARBA" id="ARBA00023163"/>
    </source>
</evidence>
<dbReference type="InterPro" id="IPR000835">
    <property type="entry name" value="HTH_MarR-typ"/>
</dbReference>
<evidence type="ECO:0000259" key="4">
    <source>
        <dbReference type="PROSITE" id="PS50995"/>
    </source>
</evidence>
<keyword evidence="8" id="KW-1185">Reference proteome</keyword>
<dbReference type="RefSeq" id="WP_140459145.1">
    <property type="nucleotide sequence ID" value="NZ_BAABFI010000005.1"/>
</dbReference>
<reference evidence="5 8" key="2">
    <citation type="submission" date="2021-01" db="EMBL/GenBank/DDBJ databases">
        <title>Whole genome shotgun sequence of Cellulomonas oligotrophica NBRC 109435.</title>
        <authorList>
            <person name="Komaki H."/>
            <person name="Tamura T."/>
        </authorList>
    </citation>
    <scope>NUCLEOTIDE SEQUENCE [LARGE SCALE GENOMIC DNA]</scope>
    <source>
        <strain evidence="5 8">NBRC 109435</strain>
    </source>
</reference>
<dbReference type="EMBL" id="BONN01000006">
    <property type="protein sequence ID" value="GIG33296.1"/>
    <property type="molecule type" value="Genomic_DNA"/>
</dbReference>
<accession>A0A7Y9FDY7</accession>
<dbReference type="InterPro" id="IPR036388">
    <property type="entry name" value="WH-like_DNA-bd_sf"/>
</dbReference>
<dbReference type="GO" id="GO:0003700">
    <property type="term" value="F:DNA-binding transcription factor activity"/>
    <property type="evidence" value="ECO:0007669"/>
    <property type="project" value="InterPro"/>
</dbReference>
<protein>
    <submittedName>
        <fullName evidence="5 6">MarR family transcriptional regulator</fullName>
    </submittedName>
</protein>
<evidence type="ECO:0000313" key="6">
    <source>
        <dbReference type="EMBL" id="NYD85267.1"/>
    </source>
</evidence>
<evidence type="ECO:0000256" key="2">
    <source>
        <dbReference type="ARBA" id="ARBA00023125"/>
    </source>
</evidence>
<dbReference type="InterPro" id="IPR036390">
    <property type="entry name" value="WH_DNA-bd_sf"/>
</dbReference>
<dbReference type="InterPro" id="IPR023187">
    <property type="entry name" value="Tscrpt_reg_MarR-type_CS"/>
</dbReference>
<dbReference type="PROSITE" id="PS50995">
    <property type="entry name" value="HTH_MARR_2"/>
    <property type="match status" value="1"/>
</dbReference>
<comment type="caution">
    <text evidence="6">The sequence shown here is derived from an EMBL/GenBank/DDBJ whole genome shotgun (WGS) entry which is preliminary data.</text>
</comment>
<keyword evidence="2 6" id="KW-0238">DNA-binding</keyword>
<dbReference type="AlphaFoldDB" id="A0A7Y9FDY7"/>
<dbReference type="InterPro" id="IPR039422">
    <property type="entry name" value="MarR/SlyA-like"/>
</dbReference>
<keyword evidence="3" id="KW-0804">Transcription</keyword>
<organism evidence="6 7">
    <name type="scientific">Cellulomonas oligotrophica</name>
    <dbReference type="NCBI Taxonomy" id="931536"/>
    <lineage>
        <taxon>Bacteria</taxon>
        <taxon>Bacillati</taxon>
        <taxon>Actinomycetota</taxon>
        <taxon>Actinomycetes</taxon>
        <taxon>Micrococcales</taxon>
        <taxon>Cellulomonadaceae</taxon>
        <taxon>Cellulomonas</taxon>
    </lineage>
</organism>
<name>A0A7Y9FDY7_9CELL</name>
<dbReference type="SMART" id="SM00347">
    <property type="entry name" value="HTH_MARR"/>
    <property type="match status" value="1"/>
</dbReference>
<dbReference type="Pfam" id="PF12802">
    <property type="entry name" value="MarR_2"/>
    <property type="match status" value="1"/>
</dbReference>
<dbReference type="SUPFAM" id="SSF46785">
    <property type="entry name" value="Winged helix' DNA-binding domain"/>
    <property type="match status" value="1"/>
</dbReference>
<dbReference type="Proteomes" id="UP000618382">
    <property type="component" value="Unassembled WGS sequence"/>
</dbReference>
<dbReference type="GO" id="GO:0003677">
    <property type="term" value="F:DNA binding"/>
    <property type="evidence" value="ECO:0007669"/>
    <property type="project" value="UniProtKB-KW"/>
</dbReference>
<dbReference type="Gene3D" id="1.10.10.10">
    <property type="entry name" value="Winged helix-like DNA-binding domain superfamily/Winged helix DNA-binding domain"/>
    <property type="match status" value="1"/>
</dbReference>
<dbReference type="PRINTS" id="PR00598">
    <property type="entry name" value="HTHMARR"/>
</dbReference>
<dbReference type="PANTHER" id="PTHR33164:SF104">
    <property type="entry name" value="TRANSCRIPTIONAL REGULATORY PROTEIN"/>
    <property type="match status" value="1"/>
</dbReference>
<proteinExistence type="predicted"/>
<dbReference type="EMBL" id="JACCBK010000001">
    <property type="protein sequence ID" value="NYD85267.1"/>
    <property type="molecule type" value="Genomic_DNA"/>
</dbReference>
<keyword evidence="1" id="KW-0805">Transcription regulation</keyword>
<sequence>MVDDGVADDRTGQPRADVRLAAEAWESLFRAQVALMRRFQADDVWGDLSIQEYDVLFTLARAPEGTLRPRDLGEGSLLTQPSLSRLVDRLEAAGLVTRAPVAGDRRGRAVRLTDAGRAAQREIGRRHVRSIDHLVGGALDADELTTLRRLCDKLRAAQPHLVDPVAAPGRAGT</sequence>
<dbReference type="GO" id="GO:0006950">
    <property type="term" value="P:response to stress"/>
    <property type="evidence" value="ECO:0007669"/>
    <property type="project" value="TreeGrafter"/>
</dbReference>
<dbReference type="PANTHER" id="PTHR33164">
    <property type="entry name" value="TRANSCRIPTIONAL REGULATOR, MARR FAMILY"/>
    <property type="match status" value="1"/>
</dbReference>
<gene>
    <name evidence="6" type="ORF">BKA21_000816</name>
    <name evidence="5" type="ORF">Col01nite_24550</name>
</gene>
<evidence type="ECO:0000313" key="7">
    <source>
        <dbReference type="Proteomes" id="UP000577956"/>
    </source>
</evidence>
<evidence type="ECO:0000256" key="1">
    <source>
        <dbReference type="ARBA" id="ARBA00023015"/>
    </source>
</evidence>
<evidence type="ECO:0000313" key="8">
    <source>
        <dbReference type="Proteomes" id="UP000618382"/>
    </source>
</evidence>
<dbReference type="Proteomes" id="UP000577956">
    <property type="component" value="Unassembled WGS sequence"/>
</dbReference>